<evidence type="ECO:0000259" key="1">
    <source>
        <dbReference type="Pfam" id="PF13547"/>
    </source>
</evidence>
<dbReference type="InterPro" id="IPR025195">
    <property type="entry name" value="GTA_TIM_dom"/>
</dbReference>
<evidence type="ECO:0000313" key="2">
    <source>
        <dbReference type="EMBL" id="WPY00371.1"/>
    </source>
</evidence>
<dbReference type="Gene3D" id="3.20.20.80">
    <property type="entry name" value="Glycosidases"/>
    <property type="match status" value="1"/>
</dbReference>
<name>A0ABZ0US77_9RICK</name>
<protein>
    <submittedName>
        <fullName evidence="2">GTA TIM-barrel-like domain</fullName>
    </submittedName>
</protein>
<sequence length="584" mass="66780">MFTVDLEEYRVGDVAILPIDVAEGPIEFDVYSSNDENLEINFLKADTQAVTIDKIIIKLHNLLRLKFVQKAHEIKINDLTLHCAGIEYFGGAEVENLNIFTNQPHIELWGNVANNVKIMRLPNEDEEIIRKLLPGIVIIPGCGEYILDPQRSKAIQSLNEIKEELPNTKWIAPVAAWFVDILNIKNCHIRPGVEKSLEEGGDPNWRVGEYDRTSAHQISHNGDSIVNYGGSINDESVVNYLTTAKDHGFKIMFYPSIMVDMPGKPWRGHIGVDGVPEDVEPFYEEYRKFIIHYAKLVQGKVDAFIIGSELVGLTRIHTSDNQFPFIEKLIELAREVKAILGADVKITYAADWSEYHSAGGVLRPLDALWACEAIDFVGIDAYFPLTDSRNSMISVEEIKHGWQSGEGYDYYIGEDEQKHSWGNELWNAWKNLKHWWSSEHWVGSKKTSWKPEMKPIWFTEFGFPSIDKASNKPNVFFNPNTQDSGTPTHSTGKADDDVQRKALRATLEFWQHSSFVHNMFGYCLDARGNGWHKEEYTDSNLWTYGHWIKLGQQGINLLYENFRTKTVAITMQHHAIEKQQLKQI</sequence>
<dbReference type="InterPro" id="IPR017853">
    <property type="entry name" value="GH"/>
</dbReference>
<dbReference type="Pfam" id="PF13547">
    <property type="entry name" value="GTA_TIM"/>
    <property type="match status" value="1"/>
</dbReference>
<dbReference type="RefSeq" id="WP_323738446.1">
    <property type="nucleotide sequence ID" value="NZ_CP112932.1"/>
</dbReference>
<organism evidence="2 3">
    <name type="scientific">Candidatus Trichorickettsia mobilis</name>
    <dbReference type="NCBI Taxonomy" id="1346319"/>
    <lineage>
        <taxon>Bacteria</taxon>
        <taxon>Pseudomonadati</taxon>
        <taxon>Pseudomonadota</taxon>
        <taxon>Alphaproteobacteria</taxon>
        <taxon>Rickettsiales</taxon>
        <taxon>Rickettsiaceae</taxon>
        <taxon>Rickettsieae</taxon>
        <taxon>Candidatus Trichorickettsia</taxon>
    </lineage>
</organism>
<dbReference type="Proteomes" id="UP001326613">
    <property type="component" value="Chromosome"/>
</dbReference>
<dbReference type="EMBL" id="CP112932">
    <property type="protein sequence ID" value="WPY00371.1"/>
    <property type="molecule type" value="Genomic_DNA"/>
</dbReference>
<dbReference type="CDD" id="cd19607">
    <property type="entry name" value="GTA_TIM-barrel-like"/>
    <property type="match status" value="1"/>
</dbReference>
<keyword evidence="3" id="KW-1185">Reference proteome</keyword>
<gene>
    <name evidence="2" type="ORF">Trichorick_00244</name>
</gene>
<proteinExistence type="predicted"/>
<evidence type="ECO:0000313" key="3">
    <source>
        <dbReference type="Proteomes" id="UP001326613"/>
    </source>
</evidence>
<feature type="domain" description="GTA TIM-barrel-like" evidence="1">
    <location>
        <begin position="285"/>
        <end position="513"/>
    </location>
</feature>
<dbReference type="SUPFAM" id="SSF51445">
    <property type="entry name" value="(Trans)glycosidases"/>
    <property type="match status" value="1"/>
</dbReference>
<reference evidence="2 3" key="1">
    <citation type="submission" date="2022-10" db="EMBL/GenBank/DDBJ databases">
        <title>Host association and intracellularity evolved multiple times independently in the Rickettsiales.</title>
        <authorList>
            <person name="Castelli M."/>
            <person name="Nardi T."/>
            <person name="Gammuto L."/>
            <person name="Bellinzona G."/>
            <person name="Sabaneyeva E."/>
            <person name="Potekhin A."/>
            <person name="Serra V."/>
            <person name="Petroni G."/>
            <person name="Sassera D."/>
        </authorList>
    </citation>
    <scope>NUCLEOTIDE SEQUENCE [LARGE SCALE GENOMIC DNA]</scope>
    <source>
        <strain evidence="2 3">Kr 154-4</strain>
    </source>
</reference>
<accession>A0ABZ0US77</accession>